<dbReference type="FunFam" id="3.40.605.10:FF:000026">
    <property type="entry name" value="Aldehyde dehydrogenase, putative"/>
    <property type="match status" value="1"/>
</dbReference>
<evidence type="ECO:0000256" key="4">
    <source>
        <dbReference type="RuleBase" id="RU003345"/>
    </source>
</evidence>
<dbReference type="FunFam" id="3.40.309.10:FF:000012">
    <property type="entry name" value="Betaine aldehyde dehydrogenase"/>
    <property type="match status" value="1"/>
</dbReference>
<protein>
    <submittedName>
        <fullName evidence="6">Aldehyde dehydrogenase family protein</fullName>
        <ecNumber evidence="6">1.2.1.-</ecNumber>
    </submittedName>
</protein>
<dbReference type="InterPro" id="IPR029510">
    <property type="entry name" value="Ald_DH_CS_GLU"/>
</dbReference>
<proteinExistence type="inferred from homology"/>
<comment type="similarity">
    <text evidence="1 4">Belongs to the aldehyde dehydrogenase family.</text>
</comment>
<evidence type="ECO:0000256" key="2">
    <source>
        <dbReference type="ARBA" id="ARBA00023002"/>
    </source>
</evidence>
<dbReference type="PANTHER" id="PTHR11699">
    <property type="entry name" value="ALDEHYDE DEHYDROGENASE-RELATED"/>
    <property type="match status" value="1"/>
</dbReference>
<evidence type="ECO:0000256" key="3">
    <source>
        <dbReference type="PROSITE-ProRule" id="PRU10007"/>
    </source>
</evidence>
<evidence type="ECO:0000313" key="7">
    <source>
        <dbReference type="Proteomes" id="UP001324634"/>
    </source>
</evidence>
<dbReference type="Proteomes" id="UP001324634">
    <property type="component" value="Chromosome"/>
</dbReference>
<evidence type="ECO:0000256" key="1">
    <source>
        <dbReference type="ARBA" id="ARBA00009986"/>
    </source>
</evidence>
<gene>
    <name evidence="6" type="ORF">SOO65_05970</name>
</gene>
<accession>A0AAX4HSH1</accession>
<dbReference type="AlphaFoldDB" id="A0AAX4HSH1"/>
<feature type="domain" description="Aldehyde dehydrogenase" evidence="5">
    <location>
        <begin position="16"/>
        <end position="475"/>
    </location>
</feature>
<sequence length="494" mass="54256">MKEIKLFINGDFRTSEKSFTSLNPANGETVAKVYLPSHKDIDQAVDAAENAFYSLEWRGMDQNKRAEILEKISEKLKERRNELVELEVADSGSSLRKAKADVANAASYFKVLAGQLRKFQFEVKDENASRAGFSHNYRVYEPVGVCAQIIPWNFPLVMAAWKIGPVIASGSTSVLKTAEDTPVTASILAEILNDAGLPKGVVNIITGGASEGEYLLANKKVKKVAFTGSTAVGRKIMQNAGERIQNLSLELGGKSANIVLDDADLSIAVDGALYAFLYHAGQACDSGTRLFVEEKIYPEFKEALVKRIKDVKVGLPTDPATAYGPVVNKKQLDTIMGYIETSKKEGAKLLAGGSRMTDGDFSKGYYIQPTLFEVTPDHTIFNEEIFGPVLAITPVKNETEAVKLANQSVYGLAGAVWSKNQQRAINVAKQLETGMVWINEYHLLNPGMPFGGYKQSGIGREMGEEGMKAYLEVKHLWISDCDERAKKPWFDAIF</sequence>
<dbReference type="InterPro" id="IPR016163">
    <property type="entry name" value="Ald_DH_C"/>
</dbReference>
<dbReference type="Gene3D" id="3.40.309.10">
    <property type="entry name" value="Aldehyde Dehydrogenase, Chain A, domain 2"/>
    <property type="match status" value="1"/>
</dbReference>
<reference evidence="6 7" key="1">
    <citation type="submission" date="2023-11" db="EMBL/GenBank/DDBJ databases">
        <title>Peredibacter starrii A3.12.</title>
        <authorList>
            <person name="Mitchell R.J."/>
        </authorList>
    </citation>
    <scope>NUCLEOTIDE SEQUENCE [LARGE SCALE GENOMIC DNA]</scope>
    <source>
        <strain evidence="6 7">A3.12</strain>
    </source>
</reference>
<dbReference type="RefSeq" id="WP_321398350.1">
    <property type="nucleotide sequence ID" value="NZ_CP139487.1"/>
</dbReference>
<evidence type="ECO:0000259" key="5">
    <source>
        <dbReference type="Pfam" id="PF00171"/>
    </source>
</evidence>
<name>A0AAX4HSH1_9BACT</name>
<dbReference type="KEGG" id="psti:SOO65_05970"/>
<feature type="active site" evidence="3">
    <location>
        <position position="250"/>
    </location>
</feature>
<organism evidence="6 7">
    <name type="scientific">Peredibacter starrii</name>
    <dbReference type="NCBI Taxonomy" id="28202"/>
    <lineage>
        <taxon>Bacteria</taxon>
        <taxon>Pseudomonadati</taxon>
        <taxon>Bdellovibrionota</taxon>
        <taxon>Bacteriovoracia</taxon>
        <taxon>Bacteriovoracales</taxon>
        <taxon>Bacteriovoracaceae</taxon>
        <taxon>Peredibacter</taxon>
    </lineage>
</organism>
<dbReference type="EMBL" id="CP139487">
    <property type="protein sequence ID" value="WPU66289.1"/>
    <property type="molecule type" value="Genomic_DNA"/>
</dbReference>
<dbReference type="Gene3D" id="3.40.605.10">
    <property type="entry name" value="Aldehyde Dehydrogenase, Chain A, domain 1"/>
    <property type="match status" value="1"/>
</dbReference>
<dbReference type="PROSITE" id="PS00687">
    <property type="entry name" value="ALDEHYDE_DEHYDR_GLU"/>
    <property type="match status" value="1"/>
</dbReference>
<evidence type="ECO:0000313" key="6">
    <source>
        <dbReference type="EMBL" id="WPU66289.1"/>
    </source>
</evidence>
<dbReference type="Pfam" id="PF00171">
    <property type="entry name" value="Aldedh"/>
    <property type="match status" value="1"/>
</dbReference>
<keyword evidence="2 4" id="KW-0560">Oxidoreductase</keyword>
<dbReference type="EC" id="1.2.1.-" evidence="6"/>
<dbReference type="InterPro" id="IPR016161">
    <property type="entry name" value="Ald_DH/histidinol_DH"/>
</dbReference>
<dbReference type="InterPro" id="IPR015590">
    <property type="entry name" value="Aldehyde_DH_dom"/>
</dbReference>
<dbReference type="GO" id="GO:0016620">
    <property type="term" value="F:oxidoreductase activity, acting on the aldehyde or oxo group of donors, NAD or NADP as acceptor"/>
    <property type="evidence" value="ECO:0007669"/>
    <property type="project" value="InterPro"/>
</dbReference>
<dbReference type="FunFam" id="3.40.605.10:FF:000007">
    <property type="entry name" value="NAD/NADP-dependent betaine aldehyde dehydrogenase"/>
    <property type="match status" value="1"/>
</dbReference>
<dbReference type="SUPFAM" id="SSF53720">
    <property type="entry name" value="ALDH-like"/>
    <property type="match status" value="1"/>
</dbReference>
<keyword evidence="7" id="KW-1185">Reference proteome</keyword>
<dbReference type="InterPro" id="IPR016162">
    <property type="entry name" value="Ald_DH_N"/>
</dbReference>